<dbReference type="GO" id="GO:0016829">
    <property type="term" value="F:lyase activity"/>
    <property type="evidence" value="ECO:0007669"/>
    <property type="project" value="UniProtKB-KW"/>
</dbReference>
<dbReference type="InterPro" id="IPR013114">
    <property type="entry name" value="FabA_FabZ"/>
</dbReference>
<accession>A0A225SVA9</accession>
<reference evidence="2 3" key="1">
    <citation type="journal article" date="2010" name="Int. J. Syst. Evol. Microbiol.">
        <title>Reclassification of Herbaspirillum putei as a later heterotypic synonym of Herbaspirillum huttiense, with the description of H. huttiense subsp. huttiense subsp. nov. and H. huttiense subsp. putei subsp. nov., comb. nov., and description of Herbaspirillum aquaticum sp. nov.</title>
        <authorList>
            <person name="Dobritsa A.P."/>
            <person name="Reddy M.C."/>
            <person name="Samadpour M."/>
        </authorList>
    </citation>
    <scope>NUCLEOTIDE SEQUENCE [LARGE SCALE GENOMIC DNA]</scope>
    <source>
        <strain evidence="2 3">IEH 4430</strain>
    </source>
</reference>
<dbReference type="Gene3D" id="3.10.129.10">
    <property type="entry name" value="Hotdog Thioesterase"/>
    <property type="match status" value="1"/>
</dbReference>
<keyword evidence="1" id="KW-0456">Lyase</keyword>
<comment type="caution">
    <text evidence="2">The sequence shown here is derived from an EMBL/GenBank/DDBJ whole genome shotgun (WGS) entry which is preliminary data.</text>
</comment>
<organism evidence="2 3">
    <name type="scientific">Herbaspirillum aquaticum</name>
    <dbReference type="NCBI Taxonomy" id="568783"/>
    <lineage>
        <taxon>Bacteria</taxon>
        <taxon>Pseudomonadati</taxon>
        <taxon>Pseudomonadota</taxon>
        <taxon>Betaproteobacteria</taxon>
        <taxon>Burkholderiales</taxon>
        <taxon>Oxalobacteraceae</taxon>
        <taxon>Herbaspirillum</taxon>
    </lineage>
</organism>
<evidence type="ECO:0000313" key="2">
    <source>
        <dbReference type="EMBL" id="OWY34860.1"/>
    </source>
</evidence>
<proteinExistence type="predicted"/>
<dbReference type="Proteomes" id="UP000214747">
    <property type="component" value="Unassembled WGS sequence"/>
</dbReference>
<evidence type="ECO:0000313" key="3">
    <source>
        <dbReference type="Proteomes" id="UP000214747"/>
    </source>
</evidence>
<dbReference type="EMBL" id="NJGV01000008">
    <property type="protein sequence ID" value="OWY34860.1"/>
    <property type="molecule type" value="Genomic_DNA"/>
</dbReference>
<keyword evidence="3" id="KW-1185">Reference proteome</keyword>
<protein>
    <submittedName>
        <fullName evidence="2">Beta-hydroxyacyl-ACP dehydratase</fullName>
    </submittedName>
</protein>
<dbReference type="PANTHER" id="PTHR30272">
    <property type="entry name" value="3-HYDROXYACYL-[ACYL-CARRIER-PROTEIN] DEHYDRATASE"/>
    <property type="match status" value="1"/>
</dbReference>
<sequence length="158" mass="17552">MMSLPLEFDINGIKACQRNRHPLLFVDRVFDVIPGERASGLKCFSYNEWFFPAHFDDEPNVPGFIQVESLVQTFIMSFLSKEELRGKKTNFLSIDNVKFKRKIVPGDTLTIHATLKSLRRGIATGSAASFVGDAPACSADFVVAIPDILDQFKPKGAA</sequence>
<dbReference type="PANTHER" id="PTHR30272:SF1">
    <property type="entry name" value="3-HYDROXYACYL-[ACYL-CARRIER-PROTEIN] DEHYDRATASE"/>
    <property type="match status" value="1"/>
</dbReference>
<dbReference type="CDD" id="cd01288">
    <property type="entry name" value="FabZ"/>
    <property type="match status" value="1"/>
</dbReference>
<dbReference type="AlphaFoldDB" id="A0A225SVA9"/>
<gene>
    <name evidence="2" type="ORF">CEJ45_11145</name>
</gene>
<dbReference type="InterPro" id="IPR029069">
    <property type="entry name" value="HotDog_dom_sf"/>
</dbReference>
<dbReference type="Pfam" id="PF07977">
    <property type="entry name" value="FabA"/>
    <property type="match status" value="1"/>
</dbReference>
<dbReference type="SUPFAM" id="SSF54637">
    <property type="entry name" value="Thioesterase/thiol ester dehydrase-isomerase"/>
    <property type="match status" value="1"/>
</dbReference>
<name>A0A225SVA9_9BURK</name>
<evidence type="ECO:0000256" key="1">
    <source>
        <dbReference type="ARBA" id="ARBA00023239"/>
    </source>
</evidence>